<dbReference type="PANTHER" id="PTHR43877">
    <property type="entry name" value="AMINOALKYLPHOSPHONATE N-ACETYLTRANSFERASE-RELATED-RELATED"/>
    <property type="match status" value="1"/>
</dbReference>
<dbReference type="Proteomes" id="UP001527882">
    <property type="component" value="Unassembled WGS sequence"/>
</dbReference>
<organism evidence="4 5">
    <name type="scientific">Paenibacillus gyeongsangnamensis</name>
    <dbReference type="NCBI Taxonomy" id="3388067"/>
    <lineage>
        <taxon>Bacteria</taxon>
        <taxon>Bacillati</taxon>
        <taxon>Bacillota</taxon>
        <taxon>Bacilli</taxon>
        <taxon>Bacillales</taxon>
        <taxon>Paenibacillaceae</taxon>
        <taxon>Paenibacillus</taxon>
    </lineage>
</organism>
<evidence type="ECO:0000256" key="1">
    <source>
        <dbReference type="ARBA" id="ARBA00022679"/>
    </source>
</evidence>
<dbReference type="InterPro" id="IPR016181">
    <property type="entry name" value="Acyl_CoA_acyltransferase"/>
</dbReference>
<dbReference type="RefSeq" id="WP_269883059.1">
    <property type="nucleotide sequence ID" value="NZ_JAQAGZ010000012.1"/>
</dbReference>
<dbReference type="PROSITE" id="PS51186">
    <property type="entry name" value="GNAT"/>
    <property type="match status" value="1"/>
</dbReference>
<accession>A0ABT4QCB9</accession>
<dbReference type="Gene3D" id="3.40.630.30">
    <property type="match status" value="1"/>
</dbReference>
<dbReference type="EMBL" id="JAQAGZ010000012">
    <property type="protein sequence ID" value="MCZ8514538.1"/>
    <property type="molecule type" value="Genomic_DNA"/>
</dbReference>
<dbReference type="Pfam" id="PF00583">
    <property type="entry name" value="Acetyltransf_1"/>
    <property type="match status" value="1"/>
</dbReference>
<comment type="caution">
    <text evidence="4">The sequence shown here is derived from an EMBL/GenBank/DDBJ whole genome shotgun (WGS) entry which is preliminary data.</text>
</comment>
<evidence type="ECO:0000259" key="3">
    <source>
        <dbReference type="PROSITE" id="PS51186"/>
    </source>
</evidence>
<evidence type="ECO:0000313" key="4">
    <source>
        <dbReference type="EMBL" id="MCZ8514538.1"/>
    </source>
</evidence>
<dbReference type="InterPro" id="IPR050832">
    <property type="entry name" value="Bact_Acetyltransf"/>
</dbReference>
<name>A0ABT4QCB9_9BACL</name>
<reference evidence="4 5" key="1">
    <citation type="submission" date="2022-12" db="EMBL/GenBank/DDBJ databases">
        <title>Draft genome sequence of Paenibacillus sp. dW9.</title>
        <authorList>
            <person name="Choi E.-W."/>
            <person name="Kim D.-U."/>
        </authorList>
    </citation>
    <scope>NUCLEOTIDE SEQUENCE [LARGE SCALE GENOMIC DNA]</scope>
    <source>
        <strain evidence="5">dW9</strain>
    </source>
</reference>
<sequence>MIREAAAADCLAVERLYRLLVPANPRIRVLPERIEELRKSGDHFLLVYEQPEAIVGTLQLHLCPDTMFVIKPYALIENVIVDPHVRGQGVGTALMAYADSLCLSRSCTKIMLLSNAERKGAHAFFQQCGYNGHVSKGFKKYLRTR</sequence>
<evidence type="ECO:0000256" key="2">
    <source>
        <dbReference type="ARBA" id="ARBA00023315"/>
    </source>
</evidence>
<keyword evidence="2" id="KW-0012">Acyltransferase</keyword>
<dbReference type="PANTHER" id="PTHR43877:SF1">
    <property type="entry name" value="ACETYLTRANSFERASE"/>
    <property type="match status" value="1"/>
</dbReference>
<proteinExistence type="predicted"/>
<dbReference type="SUPFAM" id="SSF55729">
    <property type="entry name" value="Acyl-CoA N-acyltransferases (Nat)"/>
    <property type="match status" value="1"/>
</dbReference>
<protein>
    <submittedName>
        <fullName evidence="4">GNAT family N-acetyltransferase</fullName>
    </submittedName>
</protein>
<keyword evidence="1" id="KW-0808">Transferase</keyword>
<keyword evidence="5" id="KW-1185">Reference proteome</keyword>
<gene>
    <name evidence="4" type="ORF">O9H85_19345</name>
</gene>
<feature type="domain" description="N-acetyltransferase" evidence="3">
    <location>
        <begin position="1"/>
        <end position="145"/>
    </location>
</feature>
<dbReference type="InterPro" id="IPR000182">
    <property type="entry name" value="GNAT_dom"/>
</dbReference>
<evidence type="ECO:0000313" key="5">
    <source>
        <dbReference type="Proteomes" id="UP001527882"/>
    </source>
</evidence>
<dbReference type="CDD" id="cd04301">
    <property type="entry name" value="NAT_SF"/>
    <property type="match status" value="1"/>
</dbReference>